<comment type="similarity">
    <text evidence="2">Belongs to the major facilitator superfamily. Monocarboxylate porter (TC 2.A.1.13) family.</text>
</comment>
<comment type="subcellular location">
    <subcellularLocation>
        <location evidence="1">Membrane</location>
        <topology evidence="1">Multi-pass membrane protein</topology>
    </subcellularLocation>
</comment>
<evidence type="ECO:0000256" key="3">
    <source>
        <dbReference type="SAM" id="MobiDB-lite"/>
    </source>
</evidence>
<dbReference type="AlphaFoldDB" id="A0A8H6BA63"/>
<dbReference type="InterPro" id="IPR050327">
    <property type="entry name" value="Proton-linked_MCT"/>
</dbReference>
<dbReference type="PROSITE" id="PS50850">
    <property type="entry name" value="MFS"/>
    <property type="match status" value="1"/>
</dbReference>
<reference evidence="6 8" key="1">
    <citation type="journal article" date="2020" name="Appl. Microbiol. Biotechnol.">
        <title>Targeted gene deletion in Brettanomyces bruxellensis with an expression-free CRISPR-Cas9 system.</title>
        <authorList>
            <person name="Varela C."/>
            <person name="Bartel C."/>
            <person name="Onetto C."/>
            <person name="Borneman A."/>
        </authorList>
    </citation>
    <scope>NUCLEOTIDE SEQUENCE [LARGE SCALE GENOMIC DNA]</scope>
    <source>
        <strain evidence="6 8">AWRI1613</strain>
    </source>
</reference>
<feature type="transmembrane region" description="Helical" evidence="4">
    <location>
        <begin position="390"/>
        <end position="409"/>
    </location>
</feature>
<dbReference type="GO" id="GO:0022857">
    <property type="term" value="F:transmembrane transporter activity"/>
    <property type="evidence" value="ECO:0007669"/>
    <property type="project" value="InterPro"/>
</dbReference>
<dbReference type="GO" id="GO:0016020">
    <property type="term" value="C:membrane"/>
    <property type="evidence" value="ECO:0007669"/>
    <property type="project" value="UniProtKB-SubCell"/>
</dbReference>
<feature type="transmembrane region" description="Helical" evidence="4">
    <location>
        <begin position="211"/>
        <end position="235"/>
    </location>
</feature>
<evidence type="ECO:0000313" key="6">
    <source>
        <dbReference type="EMBL" id="KAF6007564.1"/>
    </source>
</evidence>
<reference evidence="7" key="3">
    <citation type="journal article" name="BMC Genomics">
        <title>New genome assemblies reveal patterns of domestication and adaptation across Brettanomyces (Dekkera) species.</title>
        <authorList>
            <person name="Roach M.J."/>
            <person name="Borneman A.R."/>
        </authorList>
    </citation>
    <scope>NUCLEOTIDE SEQUENCE</scope>
    <source>
        <strain evidence="7">UCD 2041</strain>
    </source>
</reference>
<dbReference type="GO" id="GO:0032218">
    <property type="term" value="P:riboflavin transport"/>
    <property type="evidence" value="ECO:0007669"/>
    <property type="project" value="TreeGrafter"/>
</dbReference>
<feature type="transmembrane region" description="Helical" evidence="4">
    <location>
        <begin position="335"/>
        <end position="353"/>
    </location>
</feature>
<accession>A0A8H6BA63</accession>
<evidence type="ECO:0000313" key="8">
    <source>
        <dbReference type="Proteomes" id="UP000568158"/>
    </source>
</evidence>
<feature type="region of interest" description="Disordered" evidence="3">
    <location>
        <begin position="35"/>
        <end position="69"/>
    </location>
</feature>
<dbReference type="PANTHER" id="PTHR11360:SF177">
    <property type="entry name" value="RIBOFLAVIN TRANSPORTER MCH5"/>
    <property type="match status" value="1"/>
</dbReference>
<organism evidence="6 8">
    <name type="scientific">Dekkera bruxellensis</name>
    <name type="common">Brettanomyces custersii</name>
    <dbReference type="NCBI Taxonomy" id="5007"/>
    <lineage>
        <taxon>Eukaryota</taxon>
        <taxon>Fungi</taxon>
        <taxon>Dikarya</taxon>
        <taxon>Ascomycota</taxon>
        <taxon>Saccharomycotina</taxon>
        <taxon>Pichiomycetes</taxon>
        <taxon>Pichiales</taxon>
        <taxon>Pichiaceae</taxon>
        <taxon>Brettanomyces</taxon>
    </lineage>
</organism>
<evidence type="ECO:0000256" key="2">
    <source>
        <dbReference type="ARBA" id="ARBA00006727"/>
    </source>
</evidence>
<gene>
    <name evidence="7" type="ORF">BRETT_003546</name>
    <name evidence="6" type="ORF">HII12_004454</name>
</gene>
<name>A0A8H6BA63_DEKBR</name>
<dbReference type="Pfam" id="PF07690">
    <property type="entry name" value="MFS_1"/>
    <property type="match status" value="1"/>
</dbReference>
<evidence type="ECO:0000259" key="5">
    <source>
        <dbReference type="PROSITE" id="PS50850"/>
    </source>
</evidence>
<dbReference type="RefSeq" id="XP_041135892.1">
    <property type="nucleotide sequence ID" value="XM_041282053.1"/>
</dbReference>
<keyword evidence="4" id="KW-1133">Transmembrane helix</keyword>
<dbReference type="InterPro" id="IPR036259">
    <property type="entry name" value="MFS_trans_sf"/>
</dbReference>
<dbReference type="PANTHER" id="PTHR11360">
    <property type="entry name" value="MONOCARBOXYLATE TRANSPORTER"/>
    <property type="match status" value="1"/>
</dbReference>
<dbReference type="EMBL" id="JABCYN010000041">
    <property type="protein sequence ID" value="KAF6007564.1"/>
    <property type="molecule type" value="Genomic_DNA"/>
</dbReference>
<dbReference type="InterPro" id="IPR020846">
    <property type="entry name" value="MFS_dom"/>
</dbReference>
<protein>
    <recommendedName>
        <fullName evidence="5">Major facilitator superfamily (MFS) profile domain-containing protein</fullName>
    </recommendedName>
</protein>
<feature type="transmembrane region" description="Helical" evidence="4">
    <location>
        <begin position="241"/>
        <end position="263"/>
    </location>
</feature>
<evidence type="ECO:0000256" key="1">
    <source>
        <dbReference type="ARBA" id="ARBA00004141"/>
    </source>
</evidence>
<feature type="compositionally biased region" description="Acidic residues" evidence="3">
    <location>
        <begin position="54"/>
        <end position="69"/>
    </location>
</feature>
<reference evidence="7" key="2">
    <citation type="submission" date="2020-10" db="EMBL/GenBank/DDBJ databases">
        <authorList>
            <person name="Palmer J.M."/>
        </authorList>
    </citation>
    <scope>NUCLEOTIDE SEQUENCE</scope>
    <source>
        <strain evidence="7">UCD 2041</strain>
    </source>
</reference>
<dbReference type="SUPFAM" id="SSF103473">
    <property type="entry name" value="MFS general substrate transporter"/>
    <property type="match status" value="1"/>
</dbReference>
<feature type="transmembrane region" description="Helical" evidence="4">
    <location>
        <begin position="176"/>
        <end position="199"/>
    </location>
</feature>
<feature type="transmembrane region" description="Helical" evidence="4">
    <location>
        <begin position="121"/>
        <end position="141"/>
    </location>
</feature>
<dbReference type="Proteomes" id="UP000568158">
    <property type="component" value="Unassembled WGS sequence"/>
</dbReference>
<dbReference type="Proteomes" id="UP000663131">
    <property type="component" value="Chromosome 6"/>
</dbReference>
<feature type="compositionally biased region" description="Polar residues" evidence="3">
    <location>
        <begin position="1"/>
        <end position="16"/>
    </location>
</feature>
<evidence type="ECO:0000313" key="7">
    <source>
        <dbReference type="EMBL" id="QOU19399.1"/>
    </source>
</evidence>
<proteinExistence type="inferred from homology"/>
<dbReference type="GeneID" id="64575469"/>
<evidence type="ECO:0000256" key="4">
    <source>
        <dbReference type="SAM" id="Phobius"/>
    </source>
</evidence>
<dbReference type="Gene3D" id="1.20.1250.20">
    <property type="entry name" value="MFS general substrate transporter like domains"/>
    <property type="match status" value="2"/>
</dbReference>
<dbReference type="EMBL" id="CP063134">
    <property type="protein sequence ID" value="QOU19399.1"/>
    <property type="molecule type" value="Genomic_DNA"/>
</dbReference>
<dbReference type="KEGG" id="bbrx:BRETT_003546"/>
<keyword evidence="4" id="KW-0812">Transmembrane</keyword>
<feature type="transmembrane region" description="Helical" evidence="4">
    <location>
        <begin position="300"/>
        <end position="323"/>
    </location>
</feature>
<feature type="transmembrane region" description="Helical" evidence="4">
    <location>
        <begin position="430"/>
        <end position="449"/>
    </location>
</feature>
<feature type="transmembrane region" description="Helical" evidence="4">
    <location>
        <begin position="83"/>
        <end position="101"/>
    </location>
</feature>
<sequence>MSTHSPKLQITSQGTTKDFGLKEEDLKHAANMKAEFPRATSKVEETTYRSDSPVESDADADADLDDQDDGNIPDLYPDGGWKAYSVVLGSFLCCVTSFGLMNSLGVIESYVQSHQLETSSVSIVSWIFSIFMFMSLFLGLFIGPMYDVVGSRWLLLAGTLFIFVGLMTTASCTKVYQFILSFGVCAGIGAALMMFPSVSTVSSWFSKKKRSFAIGVAMSGGSVGGVLFPVMLRALFPRFGFVWSIRILALLNLGISSVGSVLASDRLKQIRLKTKDVDSRTFWDKLKDSFDIKAFKDRNFVTLSCAVFLNEFALLITLTYISSYAMIQGVSQAESYQMLTILNLAGIFGRFIPNYLADYYGSFNMIIIMSALNTFSLFVIWLPFGQFKGALYIFVVFFGFGCAATYSLTGATVSTITRKTKDFGKRYGTVYAFVSFGNLLSLPVSGALIKQKTATDYRKMVIFAACTCLAATIFFVLSRMSIVGRKLRTVV</sequence>
<keyword evidence="4" id="KW-0472">Membrane</keyword>
<feature type="transmembrane region" description="Helical" evidence="4">
    <location>
        <begin position="461"/>
        <end position="478"/>
    </location>
</feature>
<feature type="transmembrane region" description="Helical" evidence="4">
    <location>
        <begin position="153"/>
        <end position="170"/>
    </location>
</feature>
<feature type="region of interest" description="Disordered" evidence="3">
    <location>
        <begin position="1"/>
        <end position="22"/>
    </location>
</feature>
<feature type="domain" description="Major facilitator superfamily (MFS) profile" evidence="5">
    <location>
        <begin position="82"/>
        <end position="482"/>
    </location>
</feature>
<dbReference type="InterPro" id="IPR011701">
    <property type="entry name" value="MFS"/>
</dbReference>
<feature type="transmembrane region" description="Helical" evidence="4">
    <location>
        <begin position="365"/>
        <end position="384"/>
    </location>
</feature>
<dbReference type="OrthoDB" id="6509908at2759"/>